<evidence type="ECO:0000313" key="3">
    <source>
        <dbReference type="Proteomes" id="UP000481583"/>
    </source>
</evidence>
<keyword evidence="3" id="KW-1185">Reference proteome</keyword>
<dbReference type="AlphaFoldDB" id="A0A6G4TTS8"/>
<dbReference type="RefSeq" id="WP_165232312.1">
    <property type="nucleotide sequence ID" value="NZ_JAAKZV010000012.1"/>
</dbReference>
<proteinExistence type="predicted"/>
<evidence type="ECO:0000256" key="1">
    <source>
        <dbReference type="SAM" id="MobiDB-lite"/>
    </source>
</evidence>
<dbReference type="EMBL" id="JAAKZV010000012">
    <property type="protein sequence ID" value="NGN63274.1"/>
    <property type="molecule type" value="Genomic_DNA"/>
</dbReference>
<dbReference type="Proteomes" id="UP000481583">
    <property type="component" value="Unassembled WGS sequence"/>
</dbReference>
<feature type="region of interest" description="Disordered" evidence="1">
    <location>
        <begin position="183"/>
        <end position="203"/>
    </location>
</feature>
<name>A0A6G4TTS8_9ACTN</name>
<reference evidence="2 3" key="1">
    <citation type="submission" date="2020-02" db="EMBL/GenBank/DDBJ databases">
        <title>Whole-genome analyses of novel actinobacteria.</title>
        <authorList>
            <person name="Sahin N."/>
        </authorList>
    </citation>
    <scope>NUCLEOTIDE SEQUENCE [LARGE SCALE GENOMIC DNA]</scope>
    <source>
        <strain evidence="2 3">A7024</strain>
    </source>
</reference>
<accession>A0A6G4TTS8</accession>
<organism evidence="2 3">
    <name type="scientific">Streptomyces coryli</name>
    <dbReference type="NCBI Taxonomy" id="1128680"/>
    <lineage>
        <taxon>Bacteria</taxon>
        <taxon>Bacillati</taxon>
        <taxon>Actinomycetota</taxon>
        <taxon>Actinomycetes</taxon>
        <taxon>Kitasatosporales</taxon>
        <taxon>Streptomycetaceae</taxon>
        <taxon>Streptomyces</taxon>
    </lineage>
</organism>
<comment type="caution">
    <text evidence="2">The sequence shown here is derived from an EMBL/GenBank/DDBJ whole genome shotgun (WGS) entry which is preliminary data.</text>
</comment>
<protein>
    <submittedName>
        <fullName evidence="2">Uncharacterized protein</fullName>
    </submittedName>
</protein>
<evidence type="ECO:0000313" key="2">
    <source>
        <dbReference type="EMBL" id="NGN63274.1"/>
    </source>
</evidence>
<sequence>MPDLKYFDPELCCNCGEKLPDLGLRRIRIFCTEACEAVALYVRDERWNFHCETDDDRQRREERRVQLARFLGKDPEQISRDPADTRAVHRVARTKFMPLRSAYEWLQNTCLERIMSEQPLQKCDRPDWGDLKPELMEQRKSFLRSGLRPLDPDFTKEHCWASLSISRDEDGDELHEGCFTRLRDDGSCPNAEQHVEPDVNAAS</sequence>
<gene>
    <name evidence="2" type="ORF">G5C51_05055</name>
</gene>